<gene>
    <name evidence="1" type="ORF">TSA1_05735</name>
</gene>
<organism evidence="1 2">
    <name type="scientific">Bradyrhizobium nitroreducens</name>
    <dbReference type="NCBI Taxonomy" id="709803"/>
    <lineage>
        <taxon>Bacteria</taxon>
        <taxon>Pseudomonadati</taxon>
        <taxon>Pseudomonadota</taxon>
        <taxon>Alphaproteobacteria</taxon>
        <taxon>Hyphomicrobiales</taxon>
        <taxon>Nitrobacteraceae</taxon>
        <taxon>Bradyrhizobium</taxon>
    </lineage>
</organism>
<dbReference type="Proteomes" id="UP000228930">
    <property type="component" value="Unassembled WGS sequence"/>
</dbReference>
<reference evidence="1 2" key="1">
    <citation type="submission" date="2015-06" db="EMBL/GenBank/DDBJ databases">
        <title>Comparative genome analysis of nirS-carrying Bradyrhizobium sp. strains.</title>
        <authorList>
            <person name="Ishii S."/>
            <person name="Jang J."/>
            <person name="Nishizawa T."/>
            <person name="Senoo K."/>
        </authorList>
    </citation>
    <scope>NUCLEOTIDE SEQUENCE [LARGE SCALE GENOMIC DNA]</scope>
    <source>
        <strain evidence="1 2">TSA1</strain>
    </source>
</reference>
<sequence length="165" mass="18828">MILRQELLFGDHSLAECNGELSLALMRSLLQRKAIPKVRLKYFEEPSFRTGRIKGSYRSLFERNKTTGDDIYRHPNFLRHLRYFINGTELPKEAIKIFAQKAHSCGHVGPSDALELGTLARDLTRKFGLSIDTELAAEEFYKLALDCGIYQGHAAVVRDRVKAMK</sequence>
<protein>
    <submittedName>
        <fullName evidence="1">Uncharacterized protein</fullName>
    </submittedName>
</protein>
<keyword evidence="2" id="KW-1185">Reference proteome</keyword>
<comment type="caution">
    <text evidence="1">The sequence shown here is derived from an EMBL/GenBank/DDBJ whole genome shotgun (WGS) entry which is preliminary data.</text>
</comment>
<dbReference type="EMBL" id="LFJC01000003">
    <property type="protein sequence ID" value="PIT05903.1"/>
    <property type="molecule type" value="Genomic_DNA"/>
</dbReference>
<accession>A0A2M6UMS0</accession>
<proteinExistence type="predicted"/>
<dbReference type="AlphaFoldDB" id="A0A2M6UMS0"/>
<evidence type="ECO:0000313" key="2">
    <source>
        <dbReference type="Proteomes" id="UP000228930"/>
    </source>
</evidence>
<evidence type="ECO:0000313" key="1">
    <source>
        <dbReference type="EMBL" id="PIT05903.1"/>
    </source>
</evidence>
<name>A0A2M6UMS0_9BRAD</name>